<organism evidence="1 2">
    <name type="scientific">Catharanthus roseus</name>
    <name type="common">Madagascar periwinkle</name>
    <name type="synonym">Vinca rosea</name>
    <dbReference type="NCBI Taxonomy" id="4058"/>
    <lineage>
        <taxon>Eukaryota</taxon>
        <taxon>Viridiplantae</taxon>
        <taxon>Streptophyta</taxon>
        <taxon>Embryophyta</taxon>
        <taxon>Tracheophyta</taxon>
        <taxon>Spermatophyta</taxon>
        <taxon>Magnoliopsida</taxon>
        <taxon>eudicotyledons</taxon>
        <taxon>Gunneridae</taxon>
        <taxon>Pentapetalae</taxon>
        <taxon>asterids</taxon>
        <taxon>lamiids</taxon>
        <taxon>Gentianales</taxon>
        <taxon>Apocynaceae</taxon>
        <taxon>Rauvolfioideae</taxon>
        <taxon>Vinceae</taxon>
        <taxon>Catharanthinae</taxon>
        <taxon>Catharanthus</taxon>
    </lineage>
</organism>
<accession>A0ACC0BLW1</accession>
<evidence type="ECO:0000313" key="2">
    <source>
        <dbReference type="Proteomes" id="UP001060085"/>
    </source>
</evidence>
<protein>
    <submittedName>
        <fullName evidence="1">Uncharacterized protein</fullName>
    </submittedName>
</protein>
<gene>
    <name evidence="1" type="ORF">M9H77_14009</name>
</gene>
<reference evidence="2" key="1">
    <citation type="journal article" date="2023" name="Nat. Plants">
        <title>Single-cell RNA sequencing provides a high-resolution roadmap for understanding the multicellular compartmentation of specialized metabolism.</title>
        <authorList>
            <person name="Sun S."/>
            <person name="Shen X."/>
            <person name="Li Y."/>
            <person name="Li Y."/>
            <person name="Wang S."/>
            <person name="Li R."/>
            <person name="Zhang H."/>
            <person name="Shen G."/>
            <person name="Guo B."/>
            <person name="Wei J."/>
            <person name="Xu J."/>
            <person name="St-Pierre B."/>
            <person name="Chen S."/>
            <person name="Sun C."/>
        </authorList>
    </citation>
    <scope>NUCLEOTIDE SEQUENCE [LARGE SCALE GENOMIC DNA]</scope>
</reference>
<evidence type="ECO:0000313" key="1">
    <source>
        <dbReference type="EMBL" id="KAI5673645.1"/>
    </source>
</evidence>
<keyword evidence="2" id="KW-1185">Reference proteome</keyword>
<sequence length="363" mass="41738">MKKAGGGGGGGAADKKKSRHASSSDTPPRKQAAKRDVFQLFAEKVRDHKGLESRWAVLQETRVEYFRGKDFVSFLRNHPELKNILESDSTLEVEEIANVLLRKNLLVRCDRVVKTVRPGKRKLSTWPAHLEIFPDQVFSDNDAFFAWTFAKRHPLWQTLLSFSWPVLTLAICLFPVYPHRCKLLILYSCASLLLLILCLLILRALVFGAMWIILGKRVWFFPNILAEEATLKELFQFWPKKDEGERPKWTARLFYAILSVLVILLLKHHAPDEAARARYQKRVSNIIDDVLEWSPRLALSGMMEKQTLINVTEGSNNTSSGEDTNHEEDEHGEKTVSEEKPEEVEEEIIDYANEHHQQQHSDL</sequence>
<name>A0ACC0BLW1_CATRO</name>
<dbReference type="EMBL" id="CM044703">
    <property type="protein sequence ID" value="KAI5673645.1"/>
    <property type="molecule type" value="Genomic_DNA"/>
</dbReference>
<proteinExistence type="predicted"/>
<comment type="caution">
    <text evidence="1">The sequence shown here is derived from an EMBL/GenBank/DDBJ whole genome shotgun (WGS) entry which is preliminary data.</text>
</comment>
<dbReference type="Proteomes" id="UP001060085">
    <property type="component" value="Linkage Group LG03"/>
</dbReference>